<dbReference type="PROSITE" id="PS51648">
    <property type="entry name" value="YCGL"/>
    <property type="match status" value="1"/>
</dbReference>
<dbReference type="AlphaFoldDB" id="A0A4Z0M1Z8"/>
<comment type="caution">
    <text evidence="3">The sequence shown here is derived from an EMBL/GenBank/DDBJ whole genome shotgun (WGS) entry which is preliminary data.</text>
</comment>
<name>A0A4Z0M1Z8_9GAMM</name>
<dbReference type="InterPro" id="IPR027354">
    <property type="entry name" value="YcgL_dom"/>
</dbReference>
<dbReference type="OrthoDB" id="7062382at2"/>
<gene>
    <name evidence="3" type="ORF">E4634_11135</name>
</gene>
<dbReference type="EMBL" id="SRLE01000007">
    <property type="protein sequence ID" value="TGD73571.1"/>
    <property type="molecule type" value="Genomic_DNA"/>
</dbReference>
<evidence type="ECO:0000256" key="1">
    <source>
        <dbReference type="HAMAP-Rule" id="MF_01866"/>
    </source>
</evidence>
<organism evidence="3 4">
    <name type="scientific">Mangrovimicrobium sediminis</name>
    <dbReference type="NCBI Taxonomy" id="2562682"/>
    <lineage>
        <taxon>Bacteria</taxon>
        <taxon>Pseudomonadati</taxon>
        <taxon>Pseudomonadota</taxon>
        <taxon>Gammaproteobacteria</taxon>
        <taxon>Cellvibrionales</taxon>
        <taxon>Halieaceae</taxon>
        <taxon>Mangrovimicrobium</taxon>
    </lineage>
</organism>
<sequence length="95" mass="10854">MKRLVEIFRSSRKDEMYLYVDRARGLADVPEPLLQQFGEPTSVMSLMLEPARKLARADAAEVLAKIEAQGFYLQMPPTAEELLRRERAGETGERD</sequence>
<feature type="domain" description="YcgL" evidence="2">
    <location>
        <begin position="3"/>
        <end position="87"/>
    </location>
</feature>
<dbReference type="Gene3D" id="3.10.510.20">
    <property type="entry name" value="YcgL domain"/>
    <property type="match status" value="1"/>
</dbReference>
<dbReference type="Proteomes" id="UP000298050">
    <property type="component" value="Unassembled WGS sequence"/>
</dbReference>
<evidence type="ECO:0000259" key="2">
    <source>
        <dbReference type="PROSITE" id="PS51648"/>
    </source>
</evidence>
<keyword evidence="4" id="KW-1185">Reference proteome</keyword>
<dbReference type="HAMAP" id="MF_01866">
    <property type="entry name" value="UPF0745"/>
    <property type="match status" value="1"/>
</dbReference>
<evidence type="ECO:0000313" key="4">
    <source>
        <dbReference type="Proteomes" id="UP000298050"/>
    </source>
</evidence>
<accession>A0A4Z0M1Z8</accession>
<dbReference type="PANTHER" id="PTHR38109">
    <property type="entry name" value="PROTEIN YCGL"/>
    <property type="match status" value="1"/>
</dbReference>
<reference evidence="3 4" key="1">
    <citation type="submission" date="2019-04" db="EMBL/GenBank/DDBJ databases">
        <title>Taxonomy of novel Haliea sp. from mangrove soil of West Coast of India.</title>
        <authorList>
            <person name="Verma A."/>
            <person name="Kumar P."/>
            <person name="Krishnamurthi S."/>
        </authorList>
    </citation>
    <scope>NUCLEOTIDE SEQUENCE [LARGE SCALE GENOMIC DNA]</scope>
    <source>
        <strain evidence="3 4">SAOS-164</strain>
    </source>
</reference>
<proteinExistence type="inferred from homology"/>
<dbReference type="InterPro" id="IPR038068">
    <property type="entry name" value="YcgL-like_sf"/>
</dbReference>
<dbReference type="Pfam" id="PF05166">
    <property type="entry name" value="YcgL"/>
    <property type="match status" value="1"/>
</dbReference>
<evidence type="ECO:0000313" key="3">
    <source>
        <dbReference type="EMBL" id="TGD73571.1"/>
    </source>
</evidence>
<dbReference type="SUPFAM" id="SSF160191">
    <property type="entry name" value="YcgL-like"/>
    <property type="match status" value="1"/>
</dbReference>
<dbReference type="PANTHER" id="PTHR38109:SF1">
    <property type="entry name" value="PROTEIN YCGL"/>
    <property type="match status" value="1"/>
</dbReference>
<dbReference type="RefSeq" id="WP_135443858.1">
    <property type="nucleotide sequence ID" value="NZ_SRLE01000007.1"/>
</dbReference>
<protein>
    <recommendedName>
        <fullName evidence="1">YcgL domain-containing protein E4634_11135</fullName>
    </recommendedName>
</protein>